<organism evidence="4 6">
    <name type="scientific">Pogona vitticeps</name>
    <name type="common">central bearded dragon</name>
    <dbReference type="NCBI Taxonomy" id="103695"/>
    <lineage>
        <taxon>Eukaryota</taxon>
        <taxon>Metazoa</taxon>
        <taxon>Chordata</taxon>
        <taxon>Craniata</taxon>
        <taxon>Vertebrata</taxon>
        <taxon>Euteleostomi</taxon>
        <taxon>Lepidosauria</taxon>
        <taxon>Squamata</taxon>
        <taxon>Bifurcata</taxon>
        <taxon>Unidentata</taxon>
        <taxon>Episquamata</taxon>
        <taxon>Toxicofera</taxon>
        <taxon>Iguania</taxon>
        <taxon>Acrodonta</taxon>
        <taxon>Agamidae</taxon>
        <taxon>Amphibolurinae</taxon>
        <taxon>Pogona</taxon>
    </lineage>
</organism>
<dbReference type="PANTHER" id="PTHR36526">
    <property type="entry name" value="TRANSMEMBRANE PROTEIN 154"/>
    <property type="match status" value="1"/>
</dbReference>
<dbReference type="Proteomes" id="UP001652642">
    <property type="component" value="Chromosome 5"/>
</dbReference>
<evidence type="ECO:0000256" key="2">
    <source>
        <dbReference type="SAM" id="Phobius"/>
    </source>
</evidence>
<keyword evidence="4" id="KW-1185">Reference proteome</keyword>
<feature type="region of interest" description="Disordered" evidence="1">
    <location>
        <begin position="64"/>
        <end position="86"/>
    </location>
</feature>
<dbReference type="RefSeq" id="XP_072857650.1">
    <property type="nucleotide sequence ID" value="XM_073001549.1"/>
</dbReference>
<evidence type="ECO:0000256" key="1">
    <source>
        <dbReference type="SAM" id="MobiDB-lite"/>
    </source>
</evidence>
<sequence>MQEHQFVLSFLLLLSERLPCYGSSTTMAEEASSGDGPLLSTTMATLGLTSSVAFLTTSDQDGQAAGTSLAEAEGSEVGSTTTTEPTDMQSAGLHPAVMFGVPAALLSILLVLLVIFIVRRRNQKQSKQDELGSENCKSPIFEEDTPSVMEIEMEELDKWMNSLKRNAECEYLPPVKEEKDCTANLSDSES</sequence>
<feature type="compositionally biased region" description="Low complexity" evidence="1">
    <location>
        <begin position="71"/>
        <end position="84"/>
    </location>
</feature>
<dbReference type="InterPro" id="IPR053087">
    <property type="entry name" value="TMEM154-like"/>
</dbReference>
<feature type="chain" id="PRO_5045028255" evidence="3">
    <location>
        <begin position="23"/>
        <end position="190"/>
    </location>
</feature>
<gene>
    <name evidence="5 6" type="primary">TMEM154</name>
</gene>
<dbReference type="PANTHER" id="PTHR36526:SF1">
    <property type="entry name" value="TRANSMEMBRANE PROTEIN 154"/>
    <property type="match status" value="1"/>
</dbReference>
<evidence type="ECO:0000313" key="5">
    <source>
        <dbReference type="RefSeq" id="XP_020637000.2"/>
    </source>
</evidence>
<feature type="transmembrane region" description="Helical" evidence="2">
    <location>
        <begin position="96"/>
        <end position="118"/>
    </location>
</feature>
<dbReference type="RefSeq" id="XP_020637000.2">
    <property type="nucleotide sequence ID" value="XM_020781341.2"/>
</dbReference>
<dbReference type="OrthoDB" id="9451445at2759"/>
<evidence type="ECO:0000256" key="3">
    <source>
        <dbReference type="SAM" id="SignalP"/>
    </source>
</evidence>
<reference evidence="5 6" key="1">
    <citation type="submission" date="2025-05" db="UniProtKB">
        <authorList>
            <consortium name="RefSeq"/>
        </authorList>
    </citation>
    <scope>IDENTIFICATION</scope>
</reference>
<keyword evidence="2" id="KW-0472">Membrane</keyword>
<evidence type="ECO:0000313" key="4">
    <source>
        <dbReference type="Proteomes" id="UP001652642"/>
    </source>
</evidence>
<feature type="signal peptide" evidence="3">
    <location>
        <begin position="1"/>
        <end position="22"/>
    </location>
</feature>
<dbReference type="InterPro" id="IPR028064">
    <property type="entry name" value="TMEM154"/>
</dbReference>
<evidence type="ECO:0000313" key="6">
    <source>
        <dbReference type="RefSeq" id="XP_072857650.1"/>
    </source>
</evidence>
<dbReference type="GeneID" id="110072762"/>
<protein>
    <submittedName>
        <fullName evidence="5 6">Transmembrane protein 154 isoform X1</fullName>
    </submittedName>
</protein>
<keyword evidence="2 5" id="KW-0812">Transmembrane</keyword>
<accession>A0ABM5GJ17</accession>
<name>A0ABM5GJ17_9SAUR</name>
<keyword evidence="3" id="KW-0732">Signal</keyword>
<keyword evidence="2" id="KW-1133">Transmembrane helix</keyword>
<proteinExistence type="predicted"/>
<dbReference type="Pfam" id="PF15102">
    <property type="entry name" value="TMEM154"/>
    <property type="match status" value="1"/>
</dbReference>